<evidence type="ECO:0000313" key="3">
    <source>
        <dbReference type="Proteomes" id="UP000033115"/>
    </source>
</evidence>
<name>A0A0E3JMC8_CLOSL</name>
<keyword evidence="3" id="KW-1185">Reference proteome</keyword>
<dbReference type="Pfam" id="PF00561">
    <property type="entry name" value="Abhydrolase_1"/>
    <property type="match status" value="1"/>
</dbReference>
<dbReference type="RefSeq" id="WP_029159812.1">
    <property type="nucleotide sequence ID" value="NZ_CP009933.1"/>
</dbReference>
<protein>
    <recommendedName>
        <fullName evidence="1">AB hydrolase-1 domain-containing protein</fullName>
    </recommendedName>
</protein>
<dbReference type="EMBL" id="CP009933">
    <property type="protein sequence ID" value="AKA67898.1"/>
    <property type="molecule type" value="Genomic_DNA"/>
</dbReference>
<dbReference type="KEGG" id="csq:CSCA_0773"/>
<dbReference type="InterPro" id="IPR029058">
    <property type="entry name" value="AB_hydrolase_fold"/>
</dbReference>
<dbReference type="Proteomes" id="UP000033115">
    <property type="component" value="Chromosome"/>
</dbReference>
<organism evidence="2 3">
    <name type="scientific">Clostridium scatologenes</name>
    <dbReference type="NCBI Taxonomy" id="1548"/>
    <lineage>
        <taxon>Bacteria</taxon>
        <taxon>Bacillati</taxon>
        <taxon>Bacillota</taxon>
        <taxon>Clostridia</taxon>
        <taxon>Eubacteriales</taxon>
        <taxon>Clostridiaceae</taxon>
        <taxon>Clostridium</taxon>
    </lineage>
</organism>
<dbReference type="Gene3D" id="3.40.50.1820">
    <property type="entry name" value="alpha/beta hydrolase"/>
    <property type="match status" value="1"/>
</dbReference>
<sequence length="388" mass="45033">MISQIKFKKGTYNFHANPNFNYQLNRTYAWSNGDLEELKIAADKITDTVTWEKELLKLAEKALKEKRMEHAIAYYRMAEFFMYDGHPAKIITYDKAVNLFYDYNADLFKSGIIKRDLVPFGDAHLPVLYTIPEDGKYKDTILLHGGYDSYMEEFVPMVLYLRENGFAVYLFEGPGQGGALRKEGLTFISQWEIPVKSILDFYNLNDVTIIGLSLGGMLAPRAAAFEGRIKRVVAWSLLPNLFDIFLYDMPESFQQVTRLLMKMENEEVINLIMKNLMKKDPLIEWAINHGMHNMGVYTPYEYLKKINQFQYMDVAAEITQDFLLIGAEKDHFIPVEFCKSIIEELKNVKSLTYRLFTEKESAENHCNAGNTKLVLDTIINWIKVIKQF</sequence>
<evidence type="ECO:0000259" key="1">
    <source>
        <dbReference type="Pfam" id="PF00561"/>
    </source>
</evidence>
<evidence type="ECO:0000313" key="2">
    <source>
        <dbReference type="EMBL" id="AKA67898.1"/>
    </source>
</evidence>
<dbReference type="HOGENOM" id="CLU_034451_2_0_9"/>
<proteinExistence type="predicted"/>
<accession>A0A0E3JMC8</accession>
<dbReference type="InterPro" id="IPR000073">
    <property type="entry name" value="AB_hydrolase_1"/>
</dbReference>
<gene>
    <name evidence="2" type="ORF">CSCA_0773</name>
</gene>
<dbReference type="STRING" id="1548.CSCA_0773"/>
<dbReference type="SUPFAM" id="SSF53474">
    <property type="entry name" value="alpha/beta-Hydrolases"/>
    <property type="match status" value="1"/>
</dbReference>
<feature type="domain" description="AB hydrolase-1" evidence="1">
    <location>
        <begin position="141"/>
        <end position="339"/>
    </location>
</feature>
<reference evidence="2 3" key="1">
    <citation type="journal article" date="2015" name="J. Biotechnol.">
        <title>Complete genome sequence of a malodorant-producing acetogen, Clostridium scatologenes ATCC 25775(T).</title>
        <authorList>
            <person name="Zhu Z."/>
            <person name="Guo T."/>
            <person name="Zheng H."/>
            <person name="Song T."/>
            <person name="Ouyang P."/>
            <person name="Xie J."/>
        </authorList>
    </citation>
    <scope>NUCLEOTIDE SEQUENCE [LARGE SCALE GENOMIC DNA]</scope>
    <source>
        <strain evidence="2 3">ATCC 25775</strain>
    </source>
</reference>
<dbReference type="AlphaFoldDB" id="A0A0E3JMC8"/>